<dbReference type="InterPro" id="IPR001932">
    <property type="entry name" value="PPM-type_phosphatase-like_dom"/>
</dbReference>
<accession>A0A9P1IHB0</accession>
<dbReference type="GO" id="GO:0046872">
    <property type="term" value="F:metal ion binding"/>
    <property type="evidence" value="ECO:0007669"/>
    <property type="project" value="UniProtKB-KW"/>
</dbReference>
<dbReference type="SUPFAM" id="SSF81606">
    <property type="entry name" value="PP2C-like"/>
    <property type="match status" value="1"/>
</dbReference>
<evidence type="ECO:0000313" key="8">
    <source>
        <dbReference type="Proteomes" id="UP001152747"/>
    </source>
</evidence>
<dbReference type="GO" id="GO:0004722">
    <property type="term" value="F:protein serine/threonine phosphatase activity"/>
    <property type="evidence" value="ECO:0007669"/>
    <property type="project" value="InterPro"/>
</dbReference>
<dbReference type="Gene3D" id="3.60.40.10">
    <property type="entry name" value="PPM-type phosphatase domain"/>
    <property type="match status" value="1"/>
</dbReference>
<evidence type="ECO:0000313" key="7">
    <source>
        <dbReference type="EMBL" id="CAI5445562.1"/>
    </source>
</evidence>
<keyword evidence="2 4" id="KW-0378">Hydrolase</keyword>
<dbReference type="CDD" id="cd00143">
    <property type="entry name" value="PP2Cc"/>
    <property type="match status" value="1"/>
</dbReference>
<proteinExistence type="inferred from homology"/>
<dbReference type="PROSITE" id="PS01032">
    <property type="entry name" value="PPM_1"/>
    <property type="match status" value="1"/>
</dbReference>
<dbReference type="InterPro" id="IPR015655">
    <property type="entry name" value="PP2C"/>
</dbReference>
<feature type="region of interest" description="Disordered" evidence="5">
    <location>
        <begin position="455"/>
        <end position="487"/>
    </location>
</feature>
<evidence type="ECO:0000256" key="5">
    <source>
        <dbReference type="SAM" id="MobiDB-lite"/>
    </source>
</evidence>
<keyword evidence="8" id="KW-1185">Reference proteome</keyword>
<dbReference type="InterPro" id="IPR036457">
    <property type="entry name" value="PPM-type-like_dom_sf"/>
</dbReference>
<evidence type="ECO:0000256" key="3">
    <source>
        <dbReference type="ARBA" id="ARBA00022912"/>
    </source>
</evidence>
<dbReference type="Proteomes" id="UP001152747">
    <property type="component" value="Unassembled WGS sequence"/>
</dbReference>
<sequence length="667" mass="75081">MVGATTPAFGTNMRITVAASQGGRRYMEDRCMIHTERNADRSINWVYVGVYDGHGGEYASQYVRLNLLDNITRNRKFDSTDDDEILEAIREGFLITHSRMRDVHKTWPYTASGYPSTAGTTVSCVFIRNGKLYTGHVGDSAIFLGSLRNGTDPRSNSLTIDHKPENLHEQERIKKAGGCTAVKSGVTRVVWRRPMKFHKSGHTENIPFLSVARSLGDLWSYCEETDEYVVSPDPDCDVYELTANDFCIVLCSDGMTNVMNGDQAISIVHEEEEQVQLDTDLNRNHSRILLKTTLQKWKNLRADNVTVATVILDEDETAYQEMEVVARPGNYASVDQALTEHPDAMLHISPTNNVLLCTQRTPVIYNGSKDLNFCRVSYRGPGFRTHEEELQEEKRNIINLSRTPLKNLVEYEEEEEEIEYDEEEDDGVEGGEALTVTSITTTKVFVFPSPTKKLPTKKFEFSPEDQGTDEEDIDKTPSKKRGKKKIVTPENVASLEVFEKRVTRSATKLKTPEIPPKTKRVIATPARKSTRKTPAKIAKTPATGKTPKSRKRNHSEMMKNNSNSEMTGITPVIGKMRMSCRSAPTTPRKPNSKSPPKNAGKSWSPSKLNSSSNSDGIQRVHENADDFEEIEEDIVEFSEPPSKMRRIYDRFKKFIWGSGSGTNSSQK</sequence>
<dbReference type="PROSITE" id="PS51746">
    <property type="entry name" value="PPM_2"/>
    <property type="match status" value="1"/>
</dbReference>
<dbReference type="PANTHER" id="PTHR47992">
    <property type="entry name" value="PROTEIN PHOSPHATASE"/>
    <property type="match status" value="1"/>
</dbReference>
<name>A0A9P1IHB0_9PELO</name>
<evidence type="ECO:0000256" key="2">
    <source>
        <dbReference type="ARBA" id="ARBA00022801"/>
    </source>
</evidence>
<gene>
    <name evidence="7" type="ORF">CAMP_LOCUS8199</name>
</gene>
<keyword evidence="1" id="KW-0479">Metal-binding</keyword>
<organism evidence="7 8">
    <name type="scientific">Caenorhabditis angaria</name>
    <dbReference type="NCBI Taxonomy" id="860376"/>
    <lineage>
        <taxon>Eukaryota</taxon>
        <taxon>Metazoa</taxon>
        <taxon>Ecdysozoa</taxon>
        <taxon>Nematoda</taxon>
        <taxon>Chromadorea</taxon>
        <taxon>Rhabditida</taxon>
        <taxon>Rhabditina</taxon>
        <taxon>Rhabditomorpha</taxon>
        <taxon>Rhabditoidea</taxon>
        <taxon>Rhabditidae</taxon>
        <taxon>Peloderinae</taxon>
        <taxon>Caenorhabditis</taxon>
    </lineage>
</organism>
<evidence type="ECO:0000259" key="6">
    <source>
        <dbReference type="PROSITE" id="PS51746"/>
    </source>
</evidence>
<evidence type="ECO:0000256" key="1">
    <source>
        <dbReference type="ARBA" id="ARBA00022723"/>
    </source>
</evidence>
<feature type="domain" description="PPM-type phosphatase" evidence="6">
    <location>
        <begin position="14"/>
        <end position="312"/>
    </location>
</feature>
<protein>
    <recommendedName>
        <fullName evidence="6">PPM-type phosphatase domain-containing protein</fullName>
    </recommendedName>
</protein>
<dbReference type="AlphaFoldDB" id="A0A9P1IHB0"/>
<feature type="compositionally biased region" description="Low complexity" evidence="5">
    <location>
        <begin position="584"/>
        <end position="614"/>
    </location>
</feature>
<feature type="region of interest" description="Disordered" evidence="5">
    <location>
        <begin position="516"/>
        <end position="626"/>
    </location>
</feature>
<keyword evidence="3 4" id="KW-0904">Protein phosphatase</keyword>
<dbReference type="OrthoDB" id="10025511at2759"/>
<dbReference type="InterPro" id="IPR000222">
    <property type="entry name" value="PP2C_BS"/>
</dbReference>
<feature type="compositionally biased region" description="Polar residues" evidence="5">
    <location>
        <begin position="558"/>
        <end position="567"/>
    </location>
</feature>
<comment type="similarity">
    <text evidence="4">Belongs to the PP2C family.</text>
</comment>
<feature type="compositionally biased region" description="Acidic residues" evidence="5">
    <location>
        <begin position="462"/>
        <end position="473"/>
    </location>
</feature>
<comment type="caution">
    <text evidence="7">The sequence shown here is derived from an EMBL/GenBank/DDBJ whole genome shotgun (WGS) entry which is preliminary data.</text>
</comment>
<dbReference type="Pfam" id="PF00481">
    <property type="entry name" value="PP2C"/>
    <property type="match status" value="1"/>
</dbReference>
<evidence type="ECO:0000256" key="4">
    <source>
        <dbReference type="RuleBase" id="RU003465"/>
    </source>
</evidence>
<dbReference type="FunFam" id="3.60.40.10:FF:000060">
    <property type="entry name" value="Protein phosphatase 2c"/>
    <property type="match status" value="1"/>
</dbReference>
<reference evidence="7" key="1">
    <citation type="submission" date="2022-11" db="EMBL/GenBank/DDBJ databases">
        <authorList>
            <person name="Kikuchi T."/>
        </authorList>
    </citation>
    <scope>NUCLEOTIDE SEQUENCE</scope>
    <source>
        <strain evidence="7">PS1010</strain>
    </source>
</reference>
<dbReference type="EMBL" id="CANHGI010000003">
    <property type="protein sequence ID" value="CAI5445562.1"/>
    <property type="molecule type" value="Genomic_DNA"/>
</dbReference>
<dbReference type="SMART" id="SM00332">
    <property type="entry name" value="PP2Cc"/>
    <property type="match status" value="1"/>
</dbReference>